<evidence type="ECO:0000313" key="4">
    <source>
        <dbReference type="Proteomes" id="UP000249417"/>
    </source>
</evidence>
<dbReference type="PROSITE" id="PS50206">
    <property type="entry name" value="RHODANESE_3"/>
    <property type="match status" value="1"/>
</dbReference>
<dbReference type="GO" id="GO:0016740">
    <property type="term" value="F:transferase activity"/>
    <property type="evidence" value="ECO:0007669"/>
    <property type="project" value="UniProtKB-KW"/>
</dbReference>
<reference evidence="3 4" key="1">
    <citation type="submission" date="2017-08" db="EMBL/GenBank/DDBJ databases">
        <title>Infants hospitalized years apart are colonized by the same room-sourced microbial strains.</title>
        <authorList>
            <person name="Brooks B."/>
            <person name="Olm M.R."/>
            <person name="Firek B.A."/>
            <person name="Baker R."/>
            <person name="Thomas B.C."/>
            <person name="Morowitz M.J."/>
            <person name="Banfield J.F."/>
        </authorList>
    </citation>
    <scope>NUCLEOTIDE SEQUENCE [LARGE SCALE GENOMIC DNA]</scope>
    <source>
        <strain evidence="3">S2_005_002_R2_29</strain>
    </source>
</reference>
<evidence type="ECO:0000313" key="3">
    <source>
        <dbReference type="EMBL" id="PZQ45833.1"/>
    </source>
</evidence>
<dbReference type="Pfam" id="PF11127">
    <property type="entry name" value="YgaP-like_TM"/>
    <property type="match status" value="1"/>
</dbReference>
<feature type="transmembrane region" description="Helical" evidence="1">
    <location>
        <begin position="121"/>
        <end position="141"/>
    </location>
</feature>
<dbReference type="AlphaFoldDB" id="A0A2W5PTS2"/>
<dbReference type="SMART" id="SM00450">
    <property type="entry name" value="RHOD"/>
    <property type="match status" value="1"/>
</dbReference>
<dbReference type="CDD" id="cd00158">
    <property type="entry name" value="RHOD"/>
    <property type="match status" value="1"/>
</dbReference>
<keyword evidence="1" id="KW-0812">Transmembrane</keyword>
<dbReference type="PANTHER" id="PTHR43031">
    <property type="entry name" value="FAD-DEPENDENT OXIDOREDUCTASE"/>
    <property type="match status" value="1"/>
</dbReference>
<feature type="transmembrane region" description="Helical" evidence="1">
    <location>
        <begin position="147"/>
        <end position="167"/>
    </location>
</feature>
<dbReference type="InterPro" id="IPR021309">
    <property type="entry name" value="YgaP-like_TM"/>
</dbReference>
<dbReference type="InterPro" id="IPR050229">
    <property type="entry name" value="GlpE_sulfurtransferase"/>
</dbReference>
<protein>
    <submittedName>
        <fullName evidence="3">Sulfurtransferase</fullName>
    </submittedName>
</protein>
<keyword evidence="1" id="KW-1133">Transmembrane helix</keyword>
<dbReference type="PANTHER" id="PTHR43031:SF1">
    <property type="entry name" value="PYRIDINE NUCLEOTIDE-DISULPHIDE OXIDOREDUCTASE"/>
    <property type="match status" value="1"/>
</dbReference>
<sequence length="175" mass="18960">MEHNNISPQQAHTWLASGEAILIDVREPDEFKAEHIAYAISLPLAGVSNLIEQMQIPIDRKIIFHCFRGKRGEQACALMQKKNATCSVYNIEGGINSWKVAGYPVVLSANSKISIFRQVQIIVGLALVTTTLVGFSGQAWGFTVSGFLGAALTFAGISGWCGLAALLTKAPWNKK</sequence>
<comment type="caution">
    <text evidence="3">The sequence shown here is derived from an EMBL/GenBank/DDBJ whole genome shotgun (WGS) entry which is preliminary data.</text>
</comment>
<evidence type="ECO:0000259" key="2">
    <source>
        <dbReference type="PROSITE" id="PS50206"/>
    </source>
</evidence>
<evidence type="ECO:0000256" key="1">
    <source>
        <dbReference type="SAM" id="Phobius"/>
    </source>
</evidence>
<dbReference type="EMBL" id="QFQB01000038">
    <property type="protein sequence ID" value="PZQ45833.1"/>
    <property type="molecule type" value="Genomic_DNA"/>
</dbReference>
<organism evidence="3 4">
    <name type="scientific">Micavibrio aeruginosavorus</name>
    <dbReference type="NCBI Taxonomy" id="349221"/>
    <lineage>
        <taxon>Bacteria</taxon>
        <taxon>Pseudomonadati</taxon>
        <taxon>Bdellovibrionota</taxon>
        <taxon>Bdellovibrionia</taxon>
        <taxon>Bdellovibrionales</taxon>
        <taxon>Pseudobdellovibrionaceae</taxon>
        <taxon>Micavibrio</taxon>
    </lineage>
</organism>
<dbReference type="Proteomes" id="UP000249417">
    <property type="component" value="Unassembled WGS sequence"/>
</dbReference>
<dbReference type="Gene3D" id="3.40.250.10">
    <property type="entry name" value="Rhodanese-like domain"/>
    <property type="match status" value="1"/>
</dbReference>
<gene>
    <name evidence="3" type="ORF">DI551_06355</name>
</gene>
<dbReference type="InterPro" id="IPR001763">
    <property type="entry name" value="Rhodanese-like_dom"/>
</dbReference>
<dbReference type="Gene3D" id="6.10.140.1340">
    <property type="match status" value="1"/>
</dbReference>
<keyword evidence="3" id="KW-0808">Transferase</keyword>
<dbReference type="SUPFAM" id="SSF52821">
    <property type="entry name" value="Rhodanese/Cell cycle control phosphatase"/>
    <property type="match status" value="1"/>
</dbReference>
<name>A0A2W5PTS2_9BACT</name>
<dbReference type="InterPro" id="IPR036873">
    <property type="entry name" value="Rhodanese-like_dom_sf"/>
</dbReference>
<keyword evidence="1" id="KW-0472">Membrane</keyword>
<dbReference type="Pfam" id="PF00581">
    <property type="entry name" value="Rhodanese"/>
    <property type="match status" value="1"/>
</dbReference>
<feature type="domain" description="Rhodanese" evidence="2">
    <location>
        <begin position="16"/>
        <end position="107"/>
    </location>
</feature>
<accession>A0A2W5PTS2</accession>
<proteinExistence type="predicted"/>